<name>A0A7J0EQI1_9ERIC</name>
<proteinExistence type="inferred from homology"/>
<dbReference type="Pfam" id="PF04563">
    <property type="entry name" value="RNA_pol_Rpb2_1"/>
    <property type="match status" value="1"/>
</dbReference>
<gene>
    <name evidence="8" type="ORF">Acr_06g0005120</name>
</gene>
<evidence type="ECO:0000256" key="3">
    <source>
        <dbReference type="ARBA" id="ARBA00022478"/>
    </source>
</evidence>
<evidence type="ECO:0000256" key="6">
    <source>
        <dbReference type="ARBA" id="ARBA00023163"/>
    </source>
</evidence>
<dbReference type="Gene3D" id="3.90.1110.10">
    <property type="entry name" value="RNA polymerase Rpb2, domain 2"/>
    <property type="match status" value="1"/>
</dbReference>
<dbReference type="InterPro" id="IPR037034">
    <property type="entry name" value="RNA_pol_Rpb2_2_sf"/>
</dbReference>
<organism evidence="8 9">
    <name type="scientific">Actinidia rufa</name>
    <dbReference type="NCBI Taxonomy" id="165716"/>
    <lineage>
        <taxon>Eukaryota</taxon>
        <taxon>Viridiplantae</taxon>
        <taxon>Streptophyta</taxon>
        <taxon>Embryophyta</taxon>
        <taxon>Tracheophyta</taxon>
        <taxon>Spermatophyta</taxon>
        <taxon>Magnoliopsida</taxon>
        <taxon>eudicotyledons</taxon>
        <taxon>Gunneridae</taxon>
        <taxon>Pentapetalae</taxon>
        <taxon>asterids</taxon>
        <taxon>Ericales</taxon>
        <taxon>Actinidiaceae</taxon>
        <taxon>Actinidia</taxon>
    </lineage>
</organism>
<dbReference type="GO" id="GO:0003677">
    <property type="term" value="F:DNA binding"/>
    <property type="evidence" value="ECO:0007669"/>
    <property type="project" value="InterPro"/>
</dbReference>
<dbReference type="Proteomes" id="UP000585474">
    <property type="component" value="Unassembled WGS sequence"/>
</dbReference>
<dbReference type="GO" id="GO:0006351">
    <property type="term" value="P:DNA-templated transcription"/>
    <property type="evidence" value="ECO:0007669"/>
    <property type="project" value="InterPro"/>
</dbReference>
<reference evidence="8 9" key="1">
    <citation type="submission" date="2019-07" db="EMBL/GenBank/DDBJ databases">
        <title>De Novo Assembly of kiwifruit Actinidia rufa.</title>
        <authorList>
            <person name="Sugita-Konishi S."/>
            <person name="Sato K."/>
            <person name="Mori E."/>
            <person name="Abe Y."/>
            <person name="Kisaki G."/>
            <person name="Hamano K."/>
            <person name="Suezawa K."/>
            <person name="Otani M."/>
            <person name="Fukuda T."/>
            <person name="Manabe T."/>
            <person name="Gomi K."/>
            <person name="Tabuchi M."/>
            <person name="Akimitsu K."/>
            <person name="Kataoka I."/>
        </authorList>
    </citation>
    <scope>NUCLEOTIDE SEQUENCE [LARGE SCALE GENOMIC DNA]</scope>
    <source>
        <strain evidence="9">cv. Fuchu</strain>
    </source>
</reference>
<keyword evidence="9" id="KW-1185">Reference proteome</keyword>
<dbReference type="GO" id="GO:0032549">
    <property type="term" value="F:ribonucleoside binding"/>
    <property type="evidence" value="ECO:0007669"/>
    <property type="project" value="InterPro"/>
</dbReference>
<sequence>MPIMLRSCCCILHGKDEAELSRLGECPLDPGGYFIIKGTEKVPIMVVLKAMGMESDQEVVQMVGRESQYGALLLPSIEVTTSSVPHPSMINDTFCQVSSSRVSEV</sequence>
<dbReference type="GO" id="GO:0000428">
    <property type="term" value="C:DNA-directed RNA polymerase complex"/>
    <property type="evidence" value="ECO:0007669"/>
    <property type="project" value="UniProtKB-KW"/>
</dbReference>
<dbReference type="InterPro" id="IPR007644">
    <property type="entry name" value="RNA_pol_bsu_protrusion"/>
</dbReference>
<keyword evidence="3" id="KW-0240">DNA-directed RNA polymerase</keyword>
<evidence type="ECO:0000313" key="9">
    <source>
        <dbReference type="Proteomes" id="UP000585474"/>
    </source>
</evidence>
<evidence type="ECO:0000259" key="7">
    <source>
        <dbReference type="Pfam" id="PF04563"/>
    </source>
</evidence>
<keyword evidence="4" id="KW-0808">Transferase</keyword>
<dbReference type="GO" id="GO:0003899">
    <property type="term" value="F:DNA-directed RNA polymerase activity"/>
    <property type="evidence" value="ECO:0007669"/>
    <property type="project" value="UniProtKB-EC"/>
</dbReference>
<comment type="similarity">
    <text evidence="1">Belongs to the RNA polymerase beta chain family.</text>
</comment>
<accession>A0A7J0EQI1</accession>
<evidence type="ECO:0000256" key="1">
    <source>
        <dbReference type="ARBA" id="ARBA00006835"/>
    </source>
</evidence>
<dbReference type="SUPFAM" id="SSF64484">
    <property type="entry name" value="beta and beta-prime subunits of DNA dependent RNA-polymerase"/>
    <property type="match status" value="1"/>
</dbReference>
<evidence type="ECO:0000256" key="2">
    <source>
        <dbReference type="ARBA" id="ARBA00012418"/>
    </source>
</evidence>
<feature type="domain" description="RNA polymerase beta subunit protrusion" evidence="7">
    <location>
        <begin position="1"/>
        <end position="45"/>
    </location>
</feature>
<dbReference type="AlphaFoldDB" id="A0A7J0EQI1"/>
<keyword evidence="6" id="KW-0804">Transcription</keyword>
<keyword evidence="5" id="KW-0548">Nucleotidyltransferase</keyword>
<evidence type="ECO:0000313" key="8">
    <source>
        <dbReference type="EMBL" id="GFY88572.1"/>
    </source>
</evidence>
<comment type="caution">
    <text evidence="8">The sequence shown here is derived from an EMBL/GenBank/DDBJ whole genome shotgun (WGS) entry which is preliminary data.</text>
</comment>
<protein>
    <recommendedName>
        <fullName evidence="2">DNA-directed RNA polymerase</fullName>
        <ecNumber evidence="2">2.7.7.6</ecNumber>
    </recommendedName>
</protein>
<dbReference type="EMBL" id="BJWL01000006">
    <property type="protein sequence ID" value="GFY88572.1"/>
    <property type="molecule type" value="Genomic_DNA"/>
</dbReference>
<dbReference type="EC" id="2.7.7.6" evidence="2"/>
<evidence type="ECO:0000256" key="5">
    <source>
        <dbReference type="ARBA" id="ARBA00022695"/>
    </source>
</evidence>
<dbReference type="OrthoDB" id="1743592at2759"/>
<dbReference type="InterPro" id="IPR015712">
    <property type="entry name" value="DNA-dir_RNA_pol_su2"/>
</dbReference>
<evidence type="ECO:0000256" key="4">
    <source>
        <dbReference type="ARBA" id="ARBA00022679"/>
    </source>
</evidence>
<dbReference type="PANTHER" id="PTHR20856">
    <property type="entry name" value="DNA-DIRECTED RNA POLYMERASE I SUBUNIT 2"/>
    <property type="match status" value="1"/>
</dbReference>